<evidence type="ECO:0000313" key="2">
    <source>
        <dbReference type="Proteomes" id="UP000050761"/>
    </source>
</evidence>
<accession>A0A3P8BT66</accession>
<proteinExistence type="predicted"/>
<dbReference type="EMBL" id="UZAH01030040">
    <property type="protein sequence ID" value="VDP08994.1"/>
    <property type="molecule type" value="Genomic_DNA"/>
</dbReference>
<dbReference type="Proteomes" id="UP000050761">
    <property type="component" value="Unassembled WGS sequence"/>
</dbReference>
<sequence>MQREGRVDHKNIKLVELGAQELRKSKGKWVTDSCVELERLTGQVYPELDDSALDTEQAHLWYEQLEHCRRSPPSKDPVLSSYQLYSVFGTVTVAAPSSKLSQLRAIIVHFLRHQTAVRLTAATDVDVFVFAALHRVAPPLSRTKNIVGCLVSAGTADNANHLPGLATSTLTYAHGASVHAVPVVRERVNVRVYEFVHACPHVSLWQILTHRNHVSSTSTPGRRTSSRSFLRVINAIEAAPPAIVDTPVENTTITATATLHDVIVAIAATCIVIGVLPTPGTVQ</sequence>
<protein>
    <submittedName>
        <fullName evidence="1 3">Uncharacterized protein</fullName>
    </submittedName>
</protein>
<name>A0A3P8BT66_HELPZ</name>
<reference evidence="3" key="2">
    <citation type="submission" date="2019-09" db="UniProtKB">
        <authorList>
            <consortium name="WormBaseParasite"/>
        </authorList>
    </citation>
    <scope>IDENTIFICATION</scope>
</reference>
<reference evidence="1 2" key="1">
    <citation type="submission" date="2018-11" db="EMBL/GenBank/DDBJ databases">
        <authorList>
            <consortium name="Pathogen Informatics"/>
        </authorList>
    </citation>
    <scope>NUCLEOTIDE SEQUENCE [LARGE SCALE GENOMIC DNA]</scope>
</reference>
<evidence type="ECO:0000313" key="3">
    <source>
        <dbReference type="WBParaSite" id="HPBE_0001748101-mRNA-1"/>
    </source>
</evidence>
<dbReference type="AlphaFoldDB" id="A0A3P8BT66"/>
<evidence type="ECO:0000313" key="1">
    <source>
        <dbReference type="EMBL" id="VDP08994.1"/>
    </source>
</evidence>
<gene>
    <name evidence="1" type="ORF">HPBE_LOCUS17480</name>
</gene>
<keyword evidence="2" id="KW-1185">Reference proteome</keyword>
<organism evidence="1">
    <name type="scientific">Heligmosomoides polygyrus</name>
    <name type="common">Parasitic roundworm</name>
    <dbReference type="NCBI Taxonomy" id="6339"/>
    <lineage>
        <taxon>Eukaryota</taxon>
        <taxon>Metazoa</taxon>
        <taxon>Ecdysozoa</taxon>
        <taxon>Nematoda</taxon>
        <taxon>Chromadorea</taxon>
        <taxon>Rhabditida</taxon>
        <taxon>Rhabditina</taxon>
        <taxon>Rhabditomorpha</taxon>
        <taxon>Strongyloidea</taxon>
        <taxon>Heligmosomidae</taxon>
        <taxon>Heligmosomoides</taxon>
    </lineage>
</organism>
<dbReference type="WBParaSite" id="HPBE_0001748101-mRNA-1">
    <property type="protein sequence ID" value="HPBE_0001748101-mRNA-1"/>
    <property type="gene ID" value="HPBE_0001748101"/>
</dbReference>